<dbReference type="EMBL" id="UGLW01000004">
    <property type="protein sequence ID" value="STZ74970.1"/>
    <property type="molecule type" value="Genomic_DNA"/>
</dbReference>
<dbReference type="Proteomes" id="UP000254487">
    <property type="component" value="Unassembled WGS sequence"/>
</dbReference>
<sequence length="162" mass="17918">MLFASKLLEDSYTMVGENAVLQDNFNEYIKNCTIPDIQLNHKFTINDVMRSTDVATLIFSKPSPLRGIYYQTENGADFLTCADAVPRLKAAMEADSRPGGGTFLTHAVNMLPGNKSAQAIYPGMLEGSYNYFLTQVNPQLILSSRTWLSQGCVEGLIPTLNR</sequence>
<organism evidence="2 3">
    <name type="scientific">Klebsiella pneumoniae subsp. ozaenae</name>
    <dbReference type="NCBI Taxonomy" id="574"/>
    <lineage>
        <taxon>Bacteria</taxon>
        <taxon>Pseudomonadati</taxon>
        <taxon>Pseudomonadota</taxon>
        <taxon>Gammaproteobacteria</taxon>
        <taxon>Enterobacterales</taxon>
        <taxon>Enterobacteriaceae</taxon>
        <taxon>Klebsiella/Raoultella group</taxon>
        <taxon>Klebsiella</taxon>
        <taxon>Klebsiella pneumoniae complex</taxon>
    </lineage>
</organism>
<evidence type="ECO:0000313" key="2">
    <source>
        <dbReference type="EMBL" id="STZ74970.1"/>
    </source>
</evidence>
<feature type="domain" description="TraG N-terminal Proteobacteria" evidence="1">
    <location>
        <begin position="1"/>
        <end position="133"/>
    </location>
</feature>
<protein>
    <submittedName>
        <fullName evidence="2">TraG</fullName>
    </submittedName>
</protein>
<reference evidence="2 3" key="1">
    <citation type="submission" date="2018-06" db="EMBL/GenBank/DDBJ databases">
        <authorList>
            <consortium name="Pathogen Informatics"/>
            <person name="Doyle S."/>
        </authorList>
    </citation>
    <scope>NUCLEOTIDE SEQUENCE [LARGE SCALE GENOMIC DNA]</scope>
    <source>
        <strain evidence="2 3">NCTC10313</strain>
    </source>
</reference>
<dbReference type="AlphaFoldDB" id="A0A378UCP7"/>
<name>A0A378UCP7_KLEPO</name>
<proteinExistence type="predicted"/>
<accession>A0A378UCP7</accession>
<evidence type="ECO:0000259" key="1">
    <source>
        <dbReference type="Pfam" id="PF07916"/>
    </source>
</evidence>
<evidence type="ECO:0000313" key="3">
    <source>
        <dbReference type="Proteomes" id="UP000254487"/>
    </source>
</evidence>
<dbReference type="Pfam" id="PF07916">
    <property type="entry name" value="TraG_N"/>
    <property type="match status" value="1"/>
</dbReference>
<dbReference type="InterPro" id="IPR012931">
    <property type="entry name" value="TraG_N_Proteobacteria"/>
</dbReference>
<gene>
    <name evidence="2" type="ORF">NCTC10313_07154</name>
</gene>